<gene>
    <name evidence="14" type="primary">fliF</name>
    <name evidence="14" type="ORF">DPQ33_17160</name>
</gene>
<comment type="similarity">
    <text evidence="3 9">Belongs to the FliF family.</text>
</comment>
<feature type="transmembrane region" description="Helical" evidence="11">
    <location>
        <begin position="440"/>
        <end position="462"/>
    </location>
</feature>
<comment type="subcellular location">
    <subcellularLocation>
        <location evidence="1 9">Bacterial flagellum basal body</location>
    </subcellularLocation>
    <subcellularLocation>
        <location evidence="2">Cell membrane</location>
        <topology evidence="2">Multi-pass membrane protein</topology>
    </subcellularLocation>
</comment>
<keyword evidence="7 11" id="KW-0472">Membrane</keyword>
<keyword evidence="14" id="KW-0969">Cilium</keyword>
<dbReference type="GO" id="GO:0071973">
    <property type="term" value="P:bacterial-type flagellum-dependent cell motility"/>
    <property type="evidence" value="ECO:0007669"/>
    <property type="project" value="InterPro"/>
</dbReference>
<accession>A0A7M3MAU1</accession>
<dbReference type="GO" id="GO:0003774">
    <property type="term" value="F:cytoskeletal motor activity"/>
    <property type="evidence" value="ECO:0007669"/>
    <property type="project" value="InterPro"/>
</dbReference>
<sequence>MANLFQAGLTRAKQFWGSTNAAQRIFIIGLSIAVIIAFVLMLVWLNAPNYKVLYSNLHAEDASRIVETLKKDKVPYKLVDNGATIMVPEHRVYDLRLKVAGEGGLVGEGVGFEIFDELKVGQTDFVQKINYQRALQGELSRTISEFPEVEKARVHLVIPRKSLFIEEQADTSASIVIGLAKGQELDKKQLMAIVNLVAMSVENLSKNRITVADTRGKVLYAPDEEGTLEGLTTSQLEYKKQVEGNIERRIEEMLYPIIGPGKVIAKVNADLDFSQETVLKELYDPDSAVVRSEQRSEESTQGQANTEAGVPEANFRGDGIAGAVSTQQSTRETRTTNFEINKEERRIVEPLGKLHRLSVAVIVDGTYEKNEETGEYVFVPRNQEEMQRITQLVRSAVGYESARGDSIEVSSISFGGPDIAMDRSLLDKLLDSLRSSLRPILIFLTIVVFLIVVARPVIMALIRPRVETEMVEGLEGLPEGEERLALMEGDLEESEAIDALRKIEDIKAHALQMSEQNLDQAVAILRTWMKTPEAAARA</sequence>
<dbReference type="RefSeq" id="WP_144304459.1">
    <property type="nucleotide sequence ID" value="NZ_QMIE01000022.1"/>
</dbReference>
<dbReference type="PIRSF" id="PIRSF004862">
    <property type="entry name" value="FliF"/>
    <property type="match status" value="1"/>
</dbReference>
<protein>
    <recommendedName>
        <fullName evidence="9">Flagellar M-ring protein</fullName>
    </recommendedName>
</protein>
<dbReference type="InterPro" id="IPR043427">
    <property type="entry name" value="YscJ/FliF"/>
</dbReference>
<dbReference type="GO" id="GO:0005886">
    <property type="term" value="C:plasma membrane"/>
    <property type="evidence" value="ECO:0007669"/>
    <property type="project" value="UniProtKB-SubCell"/>
</dbReference>
<dbReference type="Proteomes" id="UP000448292">
    <property type="component" value="Unassembled WGS sequence"/>
</dbReference>
<keyword evidence="14" id="KW-0282">Flagellum</keyword>
<keyword evidence="14" id="KW-0966">Cell projection</keyword>
<feature type="region of interest" description="Disordered" evidence="10">
    <location>
        <begin position="287"/>
        <end position="318"/>
    </location>
</feature>
<dbReference type="NCBIfam" id="TIGR00206">
    <property type="entry name" value="fliF"/>
    <property type="match status" value="1"/>
</dbReference>
<dbReference type="PANTHER" id="PTHR30046:SF0">
    <property type="entry name" value="FLAGELLAR M-RING PROTEIN"/>
    <property type="match status" value="1"/>
</dbReference>
<dbReference type="InterPro" id="IPR000067">
    <property type="entry name" value="FlgMring_FliF"/>
</dbReference>
<proteinExistence type="inferred from homology"/>
<comment type="caution">
    <text evidence="14">The sequence shown here is derived from an EMBL/GenBank/DDBJ whole genome shotgun (WGS) entry which is preliminary data.</text>
</comment>
<evidence type="ECO:0000256" key="8">
    <source>
        <dbReference type="ARBA" id="ARBA00023143"/>
    </source>
</evidence>
<feature type="domain" description="Flagellar M-ring C-terminal" evidence="13">
    <location>
        <begin position="254"/>
        <end position="414"/>
    </location>
</feature>
<evidence type="ECO:0000256" key="5">
    <source>
        <dbReference type="ARBA" id="ARBA00022692"/>
    </source>
</evidence>
<evidence type="ECO:0000256" key="4">
    <source>
        <dbReference type="ARBA" id="ARBA00022475"/>
    </source>
</evidence>
<organism evidence="14 15">
    <name type="scientific">Oceanidesulfovibrio indonesiensis</name>
    <dbReference type="NCBI Taxonomy" id="54767"/>
    <lineage>
        <taxon>Bacteria</taxon>
        <taxon>Pseudomonadati</taxon>
        <taxon>Thermodesulfobacteriota</taxon>
        <taxon>Desulfovibrionia</taxon>
        <taxon>Desulfovibrionales</taxon>
        <taxon>Desulfovibrionaceae</taxon>
        <taxon>Oceanidesulfovibrio</taxon>
    </lineage>
</organism>
<keyword evidence="15" id="KW-1185">Reference proteome</keyword>
<dbReference type="PRINTS" id="PR01009">
    <property type="entry name" value="FLGMRINGFLIF"/>
</dbReference>
<dbReference type="InterPro" id="IPR006182">
    <property type="entry name" value="FliF_N_dom"/>
</dbReference>
<keyword evidence="8 9" id="KW-0975">Bacterial flagellum</keyword>
<evidence type="ECO:0000256" key="7">
    <source>
        <dbReference type="ARBA" id="ARBA00023136"/>
    </source>
</evidence>
<dbReference type="Pfam" id="PF01514">
    <property type="entry name" value="YscJ_FliF"/>
    <property type="match status" value="1"/>
</dbReference>
<reference evidence="14 15" key="1">
    <citation type="submission" date="2018-06" db="EMBL/GenBank/DDBJ databases">
        <title>Complete genome of Desulfovibrio indonesiensis P37SLT.</title>
        <authorList>
            <person name="Crispim J.S."/>
            <person name="Vidigal P.M.P."/>
            <person name="Silva L.C.F."/>
            <person name="Laguardia C.N."/>
            <person name="Araujo L.C."/>
            <person name="Dias R.S."/>
            <person name="Sousa M.P."/>
            <person name="Paula S.O."/>
            <person name="Silva C."/>
        </authorList>
    </citation>
    <scope>NUCLEOTIDE SEQUENCE [LARGE SCALE GENOMIC DNA]</scope>
    <source>
        <strain evidence="14 15">P37SLT</strain>
    </source>
</reference>
<evidence type="ECO:0000256" key="2">
    <source>
        <dbReference type="ARBA" id="ARBA00004651"/>
    </source>
</evidence>
<comment type="function">
    <text evidence="9">The M ring may be actively involved in energy transduction.</text>
</comment>
<evidence type="ECO:0000256" key="6">
    <source>
        <dbReference type="ARBA" id="ARBA00022989"/>
    </source>
</evidence>
<keyword evidence="4" id="KW-1003">Cell membrane</keyword>
<keyword evidence="5 11" id="KW-0812">Transmembrane</keyword>
<evidence type="ECO:0000259" key="12">
    <source>
        <dbReference type="Pfam" id="PF01514"/>
    </source>
</evidence>
<evidence type="ECO:0000313" key="15">
    <source>
        <dbReference type="Proteomes" id="UP000448292"/>
    </source>
</evidence>
<dbReference type="OrthoDB" id="9807026at2"/>
<dbReference type="PANTHER" id="PTHR30046">
    <property type="entry name" value="FLAGELLAR M-RING PROTEIN"/>
    <property type="match status" value="1"/>
</dbReference>
<keyword evidence="6 11" id="KW-1133">Transmembrane helix</keyword>
<feature type="domain" description="Flagellar M-ring N-terminal" evidence="12">
    <location>
        <begin position="46"/>
        <end position="220"/>
    </location>
</feature>
<evidence type="ECO:0000256" key="1">
    <source>
        <dbReference type="ARBA" id="ARBA00004117"/>
    </source>
</evidence>
<feature type="transmembrane region" description="Helical" evidence="11">
    <location>
        <begin position="21"/>
        <end position="45"/>
    </location>
</feature>
<evidence type="ECO:0000313" key="14">
    <source>
        <dbReference type="EMBL" id="TVM14596.1"/>
    </source>
</evidence>
<dbReference type="AlphaFoldDB" id="A0A7M3MAU1"/>
<dbReference type="InterPro" id="IPR013556">
    <property type="entry name" value="Flag_M-ring_C"/>
</dbReference>
<dbReference type="GO" id="GO:0009431">
    <property type="term" value="C:bacterial-type flagellum basal body, MS ring"/>
    <property type="evidence" value="ECO:0007669"/>
    <property type="project" value="InterPro"/>
</dbReference>
<evidence type="ECO:0000256" key="9">
    <source>
        <dbReference type="PIRNR" id="PIRNR004862"/>
    </source>
</evidence>
<dbReference type="InterPro" id="IPR045851">
    <property type="entry name" value="AMP-bd_C_sf"/>
</dbReference>
<dbReference type="EMBL" id="QMIE01000022">
    <property type="protein sequence ID" value="TVM14596.1"/>
    <property type="molecule type" value="Genomic_DNA"/>
</dbReference>
<evidence type="ECO:0000259" key="13">
    <source>
        <dbReference type="Pfam" id="PF08345"/>
    </source>
</evidence>
<dbReference type="Pfam" id="PF08345">
    <property type="entry name" value="YscJ_FliF_C"/>
    <property type="match status" value="1"/>
</dbReference>
<dbReference type="Gene3D" id="3.30.300.30">
    <property type="match status" value="1"/>
</dbReference>
<evidence type="ECO:0000256" key="10">
    <source>
        <dbReference type="SAM" id="MobiDB-lite"/>
    </source>
</evidence>
<evidence type="ECO:0000256" key="3">
    <source>
        <dbReference type="ARBA" id="ARBA00007971"/>
    </source>
</evidence>
<name>A0A7M3MAU1_9BACT</name>
<evidence type="ECO:0000256" key="11">
    <source>
        <dbReference type="SAM" id="Phobius"/>
    </source>
</evidence>